<dbReference type="OrthoDB" id="71407at2759"/>
<dbReference type="GO" id="GO:0046983">
    <property type="term" value="F:protein dimerization activity"/>
    <property type="evidence" value="ECO:0007669"/>
    <property type="project" value="InterPro"/>
</dbReference>
<keyword evidence="3" id="KW-0238">DNA-binding</keyword>
<feature type="region of interest" description="Disordered" evidence="6">
    <location>
        <begin position="214"/>
        <end position="274"/>
    </location>
</feature>
<dbReference type="InterPro" id="IPR050370">
    <property type="entry name" value="HES_HEY"/>
</dbReference>
<dbReference type="SMART" id="SM00353">
    <property type="entry name" value="HLH"/>
    <property type="match status" value="1"/>
</dbReference>
<dbReference type="Gene3D" id="6.10.250.980">
    <property type="match status" value="1"/>
</dbReference>
<feature type="compositionally biased region" description="Basic and acidic residues" evidence="6">
    <location>
        <begin position="258"/>
        <end position="274"/>
    </location>
</feature>
<keyword evidence="2" id="KW-0805">Transcription regulation</keyword>
<dbReference type="GO" id="GO:0006355">
    <property type="term" value="P:regulation of DNA-templated transcription"/>
    <property type="evidence" value="ECO:0007669"/>
    <property type="project" value="InterPro"/>
</dbReference>
<name>A0A6S7FL96_PARCT</name>
<keyword evidence="5" id="KW-0539">Nucleus</keyword>
<dbReference type="Proteomes" id="UP001152795">
    <property type="component" value="Unassembled WGS sequence"/>
</dbReference>
<dbReference type="EMBL" id="CACRXK020000103">
    <property type="protein sequence ID" value="CAB3978307.1"/>
    <property type="molecule type" value="Genomic_DNA"/>
</dbReference>
<evidence type="ECO:0000256" key="6">
    <source>
        <dbReference type="SAM" id="MobiDB-lite"/>
    </source>
</evidence>
<dbReference type="Pfam" id="PF07527">
    <property type="entry name" value="Hairy_orange"/>
    <property type="match status" value="1"/>
</dbReference>
<evidence type="ECO:0000256" key="4">
    <source>
        <dbReference type="ARBA" id="ARBA00023163"/>
    </source>
</evidence>
<dbReference type="FunFam" id="4.10.280.10:FF:000009">
    <property type="entry name" value="Transcription factor HES-1"/>
    <property type="match status" value="1"/>
</dbReference>
<keyword evidence="8" id="KW-1185">Reference proteome</keyword>
<gene>
    <name evidence="7" type="ORF">PACLA_8A057976</name>
</gene>
<dbReference type="InterPro" id="IPR036638">
    <property type="entry name" value="HLH_DNA-bd_sf"/>
</dbReference>
<feature type="compositionally biased region" description="Basic and acidic residues" evidence="6">
    <location>
        <begin position="214"/>
        <end position="227"/>
    </location>
</feature>
<evidence type="ECO:0000313" key="8">
    <source>
        <dbReference type="Proteomes" id="UP001152795"/>
    </source>
</evidence>
<evidence type="ECO:0000313" key="7">
    <source>
        <dbReference type="EMBL" id="CAB3978307.1"/>
    </source>
</evidence>
<accession>A0A6S7FL96</accession>
<sequence>MSLFRPIRSAWSHAPANTVQRHPGSVASGVSQGNATHAREEPGKAIWKLLHICKPCAKQRSDSLDGRRKLQMAAERVKTVEDRKARKPLLERKRRARINDSLGELKGIVLRSLNKDSSRYTKMEKADILEMAVKHLKALRETVNSYPRHDGASQYRNGFTQCASEVTRYIMTMDSMDDNTRSDILSHLNSTYVPPLEDLSELIEQVKGLQCAKEIKDDRASSTEKTETSTAQKQSTESNTQTFGGFEKGFLNKKTKGKSVDPKQCKSASAKDERIPTICPKQEESNSLRFPEVQKAMETSSFLQNKDWVTDNLLKKLEDRPDLLKKLADPKYSQALSLFRTNPEDGLKLVQGNEELQAFIKDFCGILGEHFTSMAENTSSSEVDAGKAVTSEATASKAEEEKMRAILSDPATQEVLKDPWISKLVKNLKENPPEARRMLATSRPEVLPKIKKLIDAGILTYGST</sequence>
<comment type="caution">
    <text evidence="7">The sequence shown here is derived from an EMBL/GenBank/DDBJ whole genome shotgun (WGS) entry which is preliminary data.</text>
</comment>
<dbReference type="PANTHER" id="PTHR10985">
    <property type="entry name" value="BASIC HELIX-LOOP-HELIX TRANSCRIPTION FACTOR, HES-RELATED"/>
    <property type="match status" value="1"/>
</dbReference>
<dbReference type="SUPFAM" id="SSF47459">
    <property type="entry name" value="HLH, helix-loop-helix DNA-binding domain"/>
    <property type="match status" value="1"/>
</dbReference>
<dbReference type="SMART" id="SM00511">
    <property type="entry name" value="ORANGE"/>
    <property type="match status" value="1"/>
</dbReference>
<proteinExistence type="predicted"/>
<organism evidence="7 8">
    <name type="scientific">Paramuricea clavata</name>
    <name type="common">Red gorgonian</name>
    <name type="synonym">Violescent sea-whip</name>
    <dbReference type="NCBI Taxonomy" id="317549"/>
    <lineage>
        <taxon>Eukaryota</taxon>
        <taxon>Metazoa</taxon>
        <taxon>Cnidaria</taxon>
        <taxon>Anthozoa</taxon>
        <taxon>Octocorallia</taxon>
        <taxon>Malacalcyonacea</taxon>
        <taxon>Plexauridae</taxon>
        <taxon>Paramuricea</taxon>
    </lineage>
</organism>
<keyword evidence="4" id="KW-0804">Transcription</keyword>
<dbReference type="Gene3D" id="4.10.280.10">
    <property type="entry name" value="Helix-loop-helix DNA-binding domain"/>
    <property type="match status" value="1"/>
</dbReference>
<evidence type="ECO:0000256" key="1">
    <source>
        <dbReference type="ARBA" id="ARBA00004123"/>
    </source>
</evidence>
<dbReference type="InterPro" id="IPR011598">
    <property type="entry name" value="bHLH_dom"/>
</dbReference>
<dbReference type="Pfam" id="PF00010">
    <property type="entry name" value="HLH"/>
    <property type="match status" value="1"/>
</dbReference>
<feature type="region of interest" description="Disordered" evidence="6">
    <location>
        <begin position="14"/>
        <end position="38"/>
    </location>
</feature>
<comment type="subcellular location">
    <subcellularLocation>
        <location evidence="1">Nucleus</location>
    </subcellularLocation>
</comment>
<evidence type="ECO:0000256" key="5">
    <source>
        <dbReference type="ARBA" id="ARBA00023242"/>
    </source>
</evidence>
<dbReference type="SUPFAM" id="SSF158457">
    <property type="entry name" value="Orange domain-like"/>
    <property type="match status" value="1"/>
</dbReference>
<protein>
    <submittedName>
        <fullName evidence="7">STIP1 homolog isoform X1</fullName>
    </submittedName>
</protein>
<evidence type="ECO:0000256" key="3">
    <source>
        <dbReference type="ARBA" id="ARBA00023125"/>
    </source>
</evidence>
<evidence type="ECO:0000256" key="2">
    <source>
        <dbReference type="ARBA" id="ARBA00023015"/>
    </source>
</evidence>
<dbReference type="Gene3D" id="1.10.260.100">
    <property type="match status" value="2"/>
</dbReference>
<dbReference type="GO" id="GO:0003677">
    <property type="term" value="F:DNA binding"/>
    <property type="evidence" value="ECO:0007669"/>
    <property type="project" value="UniProtKB-KW"/>
</dbReference>
<dbReference type="PROSITE" id="PS50888">
    <property type="entry name" value="BHLH"/>
    <property type="match status" value="1"/>
</dbReference>
<dbReference type="AlphaFoldDB" id="A0A6S7FL96"/>
<reference evidence="7" key="1">
    <citation type="submission" date="2020-04" db="EMBL/GenBank/DDBJ databases">
        <authorList>
            <person name="Alioto T."/>
            <person name="Alioto T."/>
            <person name="Gomez Garrido J."/>
        </authorList>
    </citation>
    <scope>NUCLEOTIDE SEQUENCE</scope>
    <source>
        <strain evidence="7">A484AB</strain>
    </source>
</reference>
<dbReference type="GO" id="GO:0005634">
    <property type="term" value="C:nucleus"/>
    <property type="evidence" value="ECO:0007669"/>
    <property type="project" value="UniProtKB-SubCell"/>
</dbReference>
<dbReference type="PROSITE" id="PS51054">
    <property type="entry name" value="ORANGE"/>
    <property type="match status" value="1"/>
</dbReference>
<dbReference type="InterPro" id="IPR003650">
    <property type="entry name" value="Orange_dom"/>
</dbReference>
<dbReference type="CDD" id="cd11410">
    <property type="entry name" value="bHLH_O_HES"/>
    <property type="match status" value="1"/>
</dbReference>